<dbReference type="Proteomes" id="UP000216961">
    <property type="component" value="Unassembled WGS sequence"/>
</dbReference>
<sequence>MSTLYEKIIDVLQQKGPTTLSAIFNELNSYLGEEETPISMSSIKSVLSRKKDLFEVYDDIVSIHPEKEITKLIVEYKVNQEHSFSIHIDFDLRNYLIQEWSQFPIVIPPVFNKIEPEEFDALRMELYRLKMWDWEEEMLGIETVKCTARLVTVTSTYTVDLVNMQSKEWRQLQKMISLFTDLELLLK</sequence>
<dbReference type="AlphaFoldDB" id="A0A268FHP1"/>
<protein>
    <submittedName>
        <fullName evidence="1">Uncharacterized protein</fullName>
    </submittedName>
</protein>
<dbReference type="RefSeq" id="WP_095328731.1">
    <property type="nucleotide sequence ID" value="NZ_CP026031.1"/>
</dbReference>
<comment type="caution">
    <text evidence="1">The sequence shown here is derived from an EMBL/GenBank/DDBJ whole genome shotgun (WGS) entry which is preliminary data.</text>
</comment>
<proteinExistence type="predicted"/>
<dbReference type="KEGG" id="bcir:C2I06_05790"/>
<evidence type="ECO:0000313" key="2">
    <source>
        <dbReference type="Proteomes" id="UP000216961"/>
    </source>
</evidence>
<accession>A0A268FHP1</accession>
<reference evidence="1 2" key="1">
    <citation type="submission" date="2017-07" db="EMBL/GenBank/DDBJ databases">
        <title>Isolation and whole genome analysis of endospore-forming bacteria from heroin.</title>
        <authorList>
            <person name="Kalinowski J."/>
            <person name="Ahrens B."/>
            <person name="Al-Dilaimi A."/>
            <person name="Winkler A."/>
            <person name="Wibberg D."/>
            <person name="Schleenbecker U."/>
            <person name="Ruckert C."/>
            <person name="Wolfel R."/>
            <person name="Grass G."/>
        </authorList>
    </citation>
    <scope>NUCLEOTIDE SEQUENCE [LARGE SCALE GENOMIC DNA]</scope>
    <source>
        <strain evidence="1 2">7521-2</strain>
    </source>
</reference>
<dbReference type="EMBL" id="NPBQ01000016">
    <property type="protein sequence ID" value="PAD84902.1"/>
    <property type="molecule type" value="Genomic_DNA"/>
</dbReference>
<gene>
    <name evidence="1" type="ORF">CHH57_02410</name>
</gene>
<organism evidence="1 2">
    <name type="scientific">Niallia circulans</name>
    <name type="common">Bacillus circulans</name>
    <dbReference type="NCBI Taxonomy" id="1397"/>
    <lineage>
        <taxon>Bacteria</taxon>
        <taxon>Bacillati</taxon>
        <taxon>Bacillota</taxon>
        <taxon>Bacilli</taxon>
        <taxon>Bacillales</taxon>
        <taxon>Bacillaceae</taxon>
        <taxon>Niallia</taxon>
    </lineage>
</organism>
<evidence type="ECO:0000313" key="1">
    <source>
        <dbReference type="EMBL" id="PAD84902.1"/>
    </source>
</evidence>
<name>A0A268FHP1_NIACI</name>